<dbReference type="InterPro" id="IPR001753">
    <property type="entry name" value="Enoyl-CoA_hydra/iso"/>
</dbReference>
<comment type="caution">
    <text evidence="3">The sequence shown here is derived from an EMBL/GenBank/DDBJ whole genome shotgun (WGS) entry which is preliminary data.</text>
</comment>
<evidence type="ECO:0000256" key="2">
    <source>
        <dbReference type="ARBA" id="ARBA00023239"/>
    </source>
</evidence>
<dbReference type="PANTHER" id="PTHR11941">
    <property type="entry name" value="ENOYL-COA HYDRATASE-RELATED"/>
    <property type="match status" value="1"/>
</dbReference>
<proteinExistence type="inferred from homology"/>
<dbReference type="CDD" id="cd06558">
    <property type="entry name" value="crotonase-like"/>
    <property type="match status" value="1"/>
</dbReference>
<dbReference type="RefSeq" id="WP_193928068.1">
    <property type="nucleotide sequence ID" value="NZ_JADEYC010000014.1"/>
</dbReference>
<accession>A0A929G0B1</accession>
<evidence type="ECO:0000313" key="4">
    <source>
        <dbReference type="Proteomes" id="UP000598360"/>
    </source>
</evidence>
<dbReference type="Gene3D" id="1.10.12.10">
    <property type="entry name" value="Lyase 2-enoyl-coa Hydratase, Chain A, domain 2"/>
    <property type="match status" value="1"/>
</dbReference>
<dbReference type="GO" id="GO:0016829">
    <property type="term" value="F:lyase activity"/>
    <property type="evidence" value="ECO:0007669"/>
    <property type="project" value="UniProtKB-KW"/>
</dbReference>
<evidence type="ECO:0000313" key="3">
    <source>
        <dbReference type="EMBL" id="MBE9374632.1"/>
    </source>
</evidence>
<keyword evidence="4" id="KW-1185">Reference proteome</keyword>
<organism evidence="3 4">
    <name type="scientific">Saccharopolyspora montiporae</name>
    <dbReference type="NCBI Taxonomy" id="2781240"/>
    <lineage>
        <taxon>Bacteria</taxon>
        <taxon>Bacillati</taxon>
        <taxon>Actinomycetota</taxon>
        <taxon>Actinomycetes</taxon>
        <taxon>Pseudonocardiales</taxon>
        <taxon>Pseudonocardiaceae</taxon>
        <taxon>Saccharopolyspora</taxon>
    </lineage>
</organism>
<comment type="similarity">
    <text evidence="1">Belongs to the enoyl-CoA hydratase/isomerase family.</text>
</comment>
<dbReference type="SUPFAM" id="SSF52096">
    <property type="entry name" value="ClpP/crotonase"/>
    <property type="match status" value="1"/>
</dbReference>
<evidence type="ECO:0000256" key="1">
    <source>
        <dbReference type="ARBA" id="ARBA00005254"/>
    </source>
</evidence>
<reference evidence="3" key="1">
    <citation type="submission" date="2020-10" db="EMBL/GenBank/DDBJ databases">
        <title>Diversity and distribution of actinomycetes associated with coral in the coast of Hainan.</title>
        <authorList>
            <person name="Li F."/>
        </authorList>
    </citation>
    <scope>NUCLEOTIDE SEQUENCE</scope>
    <source>
        <strain evidence="3">HNM0983</strain>
    </source>
</reference>
<dbReference type="GO" id="GO:0006635">
    <property type="term" value="P:fatty acid beta-oxidation"/>
    <property type="evidence" value="ECO:0007669"/>
    <property type="project" value="TreeGrafter"/>
</dbReference>
<dbReference type="Proteomes" id="UP000598360">
    <property type="component" value="Unassembled WGS sequence"/>
</dbReference>
<dbReference type="Pfam" id="PF00378">
    <property type="entry name" value="ECH_1"/>
    <property type="match status" value="1"/>
</dbReference>
<dbReference type="EMBL" id="JADEYC010000014">
    <property type="protein sequence ID" value="MBE9374632.1"/>
    <property type="molecule type" value="Genomic_DNA"/>
</dbReference>
<gene>
    <name evidence="3" type="ORF">IQ251_09250</name>
</gene>
<dbReference type="PANTHER" id="PTHR11941:SF127">
    <property type="entry name" value="ENOYL-COA HYDRATASE ECHA18 (ENOYL HYDRASE) (UNSATURATED ACYL-COA HYDRATASE) (CROTONASE)-RELATED"/>
    <property type="match status" value="1"/>
</dbReference>
<dbReference type="InterPro" id="IPR029045">
    <property type="entry name" value="ClpP/crotonase-like_dom_sf"/>
</dbReference>
<dbReference type="InterPro" id="IPR014748">
    <property type="entry name" value="Enoyl-CoA_hydra_C"/>
</dbReference>
<name>A0A929G0B1_9PSEU</name>
<keyword evidence="2" id="KW-0456">Lyase</keyword>
<protein>
    <submittedName>
        <fullName evidence="3">Enoyl-CoA hydratase/isomerase family protein</fullName>
    </submittedName>
</protein>
<dbReference type="Gene3D" id="3.90.226.10">
    <property type="entry name" value="2-enoyl-CoA Hydratase, Chain A, domain 1"/>
    <property type="match status" value="1"/>
</dbReference>
<dbReference type="AlphaFoldDB" id="A0A929G0B1"/>
<sequence>MDDPGGTLQLAVHDHCAWLTIANPGKRNAMTAAMWRRLPELLDEVRADERARAVVLTGSGGSFSAGADIGELSAIGADSSGEDGREEFAVAAEQALISFPRPTIAAIDGYCVGGGCQLAAACDIRISGEAATFGITPAKLGIVYPETSLQRLTHLVGPGAAKLLLFSGDLVDAAHALRIGLVDETAPDPVARAEQLARTIAQRSQLSVAAAGEIIDRAAQGLPVAERARYWRAQSARYGEGAEGISAFLQRRSPEFPWKPPA</sequence>